<sequence length="65" mass="7599">MSGFRASCTDLEMEGWDSKKPVSLSDGYTYLKPMQTKKDIRGVDYFVGEKELMRYLDRLEIGWLL</sequence>
<gene>
    <name evidence="1" type="ORF">JG688_00006433</name>
</gene>
<accession>A0A8J5IZK9</accession>
<dbReference type="EMBL" id="JAENGY010000281">
    <property type="protein sequence ID" value="KAG6967180.1"/>
    <property type="molecule type" value="Genomic_DNA"/>
</dbReference>
<comment type="caution">
    <text evidence="1">The sequence shown here is derived from an EMBL/GenBank/DDBJ whole genome shotgun (WGS) entry which is preliminary data.</text>
</comment>
<protein>
    <submittedName>
        <fullName evidence="1">Uncharacterized protein</fullName>
    </submittedName>
</protein>
<evidence type="ECO:0000313" key="2">
    <source>
        <dbReference type="Proteomes" id="UP000709295"/>
    </source>
</evidence>
<organism evidence="1 2">
    <name type="scientific">Phytophthora aleatoria</name>
    <dbReference type="NCBI Taxonomy" id="2496075"/>
    <lineage>
        <taxon>Eukaryota</taxon>
        <taxon>Sar</taxon>
        <taxon>Stramenopiles</taxon>
        <taxon>Oomycota</taxon>
        <taxon>Peronosporomycetes</taxon>
        <taxon>Peronosporales</taxon>
        <taxon>Peronosporaceae</taxon>
        <taxon>Phytophthora</taxon>
    </lineage>
</organism>
<keyword evidence="2" id="KW-1185">Reference proteome</keyword>
<name>A0A8J5IZK9_9STRA</name>
<reference evidence="1" key="1">
    <citation type="submission" date="2021-01" db="EMBL/GenBank/DDBJ databases">
        <title>Phytophthora aleatoria, a newly-described species from Pinus radiata is distinct from Phytophthora cactorum isolates based on comparative genomics.</title>
        <authorList>
            <person name="Mcdougal R."/>
            <person name="Panda P."/>
            <person name="Williams N."/>
            <person name="Studholme D.J."/>
        </authorList>
    </citation>
    <scope>NUCLEOTIDE SEQUENCE</scope>
    <source>
        <strain evidence="1">NZFS 4037</strain>
    </source>
</reference>
<proteinExistence type="predicted"/>
<evidence type="ECO:0000313" key="1">
    <source>
        <dbReference type="EMBL" id="KAG6967180.1"/>
    </source>
</evidence>
<dbReference type="AlphaFoldDB" id="A0A8J5IZK9"/>
<dbReference type="PANTHER" id="PTHR37069">
    <property type="entry name" value="DDE_TNP_1_7 DOMAIN-CONTAINING PROTEIN"/>
    <property type="match status" value="1"/>
</dbReference>
<dbReference type="PANTHER" id="PTHR37069:SF2">
    <property type="entry name" value="PIGGYBAC TRANSPOSABLE ELEMENT-DERIVED PROTEIN DOMAIN-CONTAINING PROTEIN"/>
    <property type="match status" value="1"/>
</dbReference>
<dbReference type="Proteomes" id="UP000709295">
    <property type="component" value="Unassembled WGS sequence"/>
</dbReference>